<gene>
    <name evidence="1" type="ORF">GBAR_LOCUS10036</name>
</gene>
<dbReference type="EMBL" id="CASHTH010001519">
    <property type="protein sequence ID" value="CAI8016361.1"/>
    <property type="molecule type" value="Genomic_DNA"/>
</dbReference>
<dbReference type="AlphaFoldDB" id="A0AA35WGF1"/>
<name>A0AA35WGF1_GEOBA</name>
<proteinExistence type="predicted"/>
<evidence type="ECO:0000313" key="1">
    <source>
        <dbReference type="EMBL" id="CAI8016361.1"/>
    </source>
</evidence>
<comment type="caution">
    <text evidence="1">The sequence shown here is derived from an EMBL/GenBank/DDBJ whole genome shotgun (WGS) entry which is preliminary data.</text>
</comment>
<evidence type="ECO:0000313" key="2">
    <source>
        <dbReference type="Proteomes" id="UP001174909"/>
    </source>
</evidence>
<organism evidence="1 2">
    <name type="scientific">Geodia barretti</name>
    <name type="common">Barrett's horny sponge</name>
    <dbReference type="NCBI Taxonomy" id="519541"/>
    <lineage>
        <taxon>Eukaryota</taxon>
        <taxon>Metazoa</taxon>
        <taxon>Porifera</taxon>
        <taxon>Demospongiae</taxon>
        <taxon>Heteroscleromorpha</taxon>
        <taxon>Tetractinellida</taxon>
        <taxon>Astrophorina</taxon>
        <taxon>Geodiidae</taxon>
        <taxon>Geodia</taxon>
    </lineage>
</organism>
<sequence length="62" mass="7196">MAQGKLSEEGLHHIRYTLRRHLPDMSDMEFKNFYWKPSLCAMQRACGRAKKKGNGSQQRSGQ</sequence>
<dbReference type="Proteomes" id="UP001174909">
    <property type="component" value="Unassembled WGS sequence"/>
</dbReference>
<accession>A0AA35WGF1</accession>
<reference evidence="1" key="1">
    <citation type="submission" date="2023-03" db="EMBL/GenBank/DDBJ databases">
        <authorList>
            <person name="Steffen K."/>
            <person name="Cardenas P."/>
        </authorList>
    </citation>
    <scope>NUCLEOTIDE SEQUENCE</scope>
</reference>
<keyword evidence="2" id="KW-1185">Reference proteome</keyword>
<protein>
    <submittedName>
        <fullName evidence="1">Uncharacterized protein</fullName>
    </submittedName>
</protein>